<dbReference type="EnsemblPlants" id="TraesCS2A02G215200.1">
    <property type="protein sequence ID" value="TraesCS2A02G215200.1"/>
    <property type="gene ID" value="TraesCS2A02G215200"/>
</dbReference>
<evidence type="ECO:0000259" key="2">
    <source>
        <dbReference type="Pfam" id="PF10536"/>
    </source>
</evidence>
<dbReference type="PANTHER" id="PTHR46033:SF87">
    <property type="entry name" value="AMINOTRANSFERASE-LIKE PLANT MOBILE DOMAIN-CONTAINING PROTEIN"/>
    <property type="match status" value="1"/>
</dbReference>
<dbReference type="OMA" id="LADWWRP"/>
<accession>A0A3B6AWG2</accession>
<evidence type="ECO:0000256" key="1">
    <source>
        <dbReference type="SAM" id="MobiDB-lite"/>
    </source>
</evidence>
<dbReference type="Proteomes" id="UP000019116">
    <property type="component" value="Chromosome 2A"/>
</dbReference>
<dbReference type="Pfam" id="PF10536">
    <property type="entry name" value="PMD"/>
    <property type="match status" value="1"/>
</dbReference>
<dbReference type="Gramene" id="TraesNOR2A03G00661740.1">
    <property type="protein sequence ID" value="TraesNOR2A03G00661740.1"/>
    <property type="gene ID" value="TraesNOR2A03G00661740"/>
</dbReference>
<proteinExistence type="predicted"/>
<feature type="compositionally biased region" description="Polar residues" evidence="1">
    <location>
        <begin position="557"/>
        <end position="566"/>
    </location>
</feature>
<dbReference type="Gramene" id="TraesCS2A03G0460400.1">
    <property type="protein sequence ID" value="TraesCS2A03G0460400.1.CDS"/>
    <property type="gene ID" value="TraesCS2A03G0460400"/>
</dbReference>
<dbReference type="Gramene" id="TraesCS2A02G215200.1">
    <property type="protein sequence ID" value="TraesCS2A02G215200.1"/>
    <property type="gene ID" value="TraesCS2A02G215200"/>
</dbReference>
<feature type="compositionally biased region" description="Acidic residues" evidence="1">
    <location>
        <begin position="582"/>
        <end position="600"/>
    </location>
</feature>
<dbReference type="PANTHER" id="PTHR46033">
    <property type="entry name" value="PROTEIN MAIN-LIKE 2"/>
    <property type="match status" value="1"/>
</dbReference>
<protein>
    <recommendedName>
        <fullName evidence="2">Aminotransferase-like plant mobile domain-containing protein</fullName>
    </recommendedName>
</protein>
<keyword evidence="4" id="KW-1185">Reference proteome</keyword>
<dbReference type="InterPro" id="IPR044824">
    <property type="entry name" value="MAIN-like"/>
</dbReference>
<name>A0A3B6AWG2_WHEAT</name>
<dbReference type="InterPro" id="IPR019557">
    <property type="entry name" value="AminoTfrase-like_pln_mobile"/>
</dbReference>
<organism evidence="3">
    <name type="scientific">Triticum aestivum</name>
    <name type="common">Wheat</name>
    <dbReference type="NCBI Taxonomy" id="4565"/>
    <lineage>
        <taxon>Eukaryota</taxon>
        <taxon>Viridiplantae</taxon>
        <taxon>Streptophyta</taxon>
        <taxon>Embryophyta</taxon>
        <taxon>Tracheophyta</taxon>
        <taxon>Spermatophyta</taxon>
        <taxon>Magnoliopsida</taxon>
        <taxon>Liliopsida</taxon>
        <taxon>Poales</taxon>
        <taxon>Poaceae</taxon>
        <taxon>BOP clade</taxon>
        <taxon>Pooideae</taxon>
        <taxon>Triticodae</taxon>
        <taxon>Triticeae</taxon>
        <taxon>Triticinae</taxon>
        <taxon>Triticum</taxon>
    </lineage>
</organism>
<feature type="domain" description="Aminotransferase-like plant mobile" evidence="2">
    <location>
        <begin position="62"/>
        <end position="413"/>
    </location>
</feature>
<reference evidence="3" key="1">
    <citation type="submission" date="2018-08" db="EMBL/GenBank/DDBJ databases">
        <authorList>
            <person name="Rossello M."/>
        </authorList>
    </citation>
    <scope>NUCLEOTIDE SEQUENCE [LARGE SCALE GENOMIC DNA]</scope>
    <source>
        <strain evidence="3">cv. Chinese Spring</strain>
    </source>
</reference>
<reference evidence="3" key="2">
    <citation type="submission" date="2018-10" db="UniProtKB">
        <authorList>
            <consortium name="EnsemblPlants"/>
        </authorList>
    </citation>
    <scope>IDENTIFICATION</scope>
</reference>
<sequence>MVWLLDDVYDTKHRAYMMREKEMKLEPLKIRYHGVSDPAMPYDERYTPYIKQAGLLPWIQLVSRSTPNLNAPLVSALADWWRPETHSFHLRTGEMTVTLEDVSLITDLAIDGMPLCMSTDSDGWREQMIALIGMAPTEAEADVEEGEEKKKKKRKASGAAFTWIQTHFATCPPDATDDVIQTHARVYMWYVVSRTLFPDSTGKNAPWMWLKALTVFDSKWSWGSATLAYLYRQLDDACCRITDSAGIGGNMLLLSVWSWERLPVGRSKSVRFNPWYEDEDDELRRPTWAYKWDVVSEMTNDVNLMYQKYVAELDTITPEQVEWQPYGADDRLGYTPEFTINPMCLRDRDLWRMRCPLICNWAIEFHLPHRVSRQFGLFQPHPSEWVDTDKALHRLDRRRQQKIKDWDKHHASYVTRFQLCVEEARSSARAKLREHCPLAFDNYIRWLLENTRVEICPPAYNEDILEEPVNFEDLSKGKYNRDVRVGHGVPAVPVINYVRTEIKKAADESQSILEETPVGKGNDDGPLRAFLKRQARKLRRLSNLLSCRDPEIDEPSASRSGTPSDPSSHHQRDDVSSSYAYQDDEGAVTQEGDELDDDMTLADAQLRSPYEFKPRQPRRRYTPNNFDNRGNPKVVVGTSRMASLDHEAEAEAEEEVREEEARPSRKKKIACRRGTRNTRGRH</sequence>
<feature type="region of interest" description="Disordered" evidence="1">
    <location>
        <begin position="546"/>
        <end position="633"/>
    </location>
</feature>
<dbReference type="PaxDb" id="4565-Traes_4AS_4C487CD3E.1"/>
<feature type="compositionally biased region" description="Basic residues" evidence="1">
    <location>
        <begin position="664"/>
        <end position="682"/>
    </location>
</feature>
<dbReference type="STRING" id="4565.A0A3B6AWG2"/>
<feature type="region of interest" description="Disordered" evidence="1">
    <location>
        <begin position="645"/>
        <end position="682"/>
    </location>
</feature>
<evidence type="ECO:0000313" key="4">
    <source>
        <dbReference type="Proteomes" id="UP000019116"/>
    </source>
</evidence>
<dbReference type="AlphaFoldDB" id="A0A3B6AWG2"/>
<evidence type="ECO:0000313" key="3">
    <source>
        <dbReference type="EnsemblPlants" id="TraesCS2A02G215200.1"/>
    </source>
</evidence>
<dbReference type="GO" id="GO:0010073">
    <property type="term" value="P:meristem maintenance"/>
    <property type="evidence" value="ECO:0007669"/>
    <property type="project" value="InterPro"/>
</dbReference>